<evidence type="ECO:0000313" key="2">
    <source>
        <dbReference type="EMBL" id="KAL1493706.1"/>
    </source>
</evidence>
<sequence>MQWMLKFYNVLKTRNKQTLVGKVRINMHHCMKCDDEISSKTDGTGNDVNMSLSSLPVSTSLPSCSHDNLIESEGNSQEATNSLDLDGNINTISTSSLIESNRTNIVVKEQSADELINNLILWPKKKTFQKKRKAIEHLPSVVTSKEWLNIMEAKDKEKKDKEFEKENKKIERQVRIENNKRIKEEKRIEKAKKLSLKKAKKI</sequence>
<name>A0ABD1EGG2_HYPHA</name>
<organism evidence="2 3">
    <name type="scientific">Hypothenemus hampei</name>
    <name type="common">Coffee berry borer</name>
    <dbReference type="NCBI Taxonomy" id="57062"/>
    <lineage>
        <taxon>Eukaryota</taxon>
        <taxon>Metazoa</taxon>
        <taxon>Ecdysozoa</taxon>
        <taxon>Arthropoda</taxon>
        <taxon>Hexapoda</taxon>
        <taxon>Insecta</taxon>
        <taxon>Pterygota</taxon>
        <taxon>Neoptera</taxon>
        <taxon>Endopterygota</taxon>
        <taxon>Coleoptera</taxon>
        <taxon>Polyphaga</taxon>
        <taxon>Cucujiformia</taxon>
        <taxon>Curculionidae</taxon>
        <taxon>Scolytinae</taxon>
        <taxon>Hypothenemus</taxon>
    </lineage>
</organism>
<reference evidence="2 3" key="1">
    <citation type="submission" date="2024-05" db="EMBL/GenBank/DDBJ databases">
        <title>Genetic variation in Jamaican populations of the coffee berry borer (Hypothenemus hampei).</title>
        <authorList>
            <person name="Errbii M."/>
            <person name="Myrie A."/>
        </authorList>
    </citation>
    <scope>NUCLEOTIDE SEQUENCE [LARGE SCALE GENOMIC DNA]</scope>
    <source>
        <strain evidence="2">JA-Hopewell-2020-01-JO</strain>
        <tissue evidence="2">Whole body</tissue>
    </source>
</reference>
<comment type="caution">
    <text evidence="2">The sequence shown here is derived from an EMBL/GenBank/DDBJ whole genome shotgun (WGS) entry which is preliminary data.</text>
</comment>
<feature type="coiled-coil region" evidence="1">
    <location>
        <begin position="153"/>
        <end position="187"/>
    </location>
</feature>
<proteinExistence type="predicted"/>
<evidence type="ECO:0008006" key="4">
    <source>
        <dbReference type="Google" id="ProtNLM"/>
    </source>
</evidence>
<gene>
    <name evidence="2" type="ORF">ABEB36_009400</name>
</gene>
<dbReference type="EMBL" id="JBDJPC010000007">
    <property type="protein sequence ID" value="KAL1493706.1"/>
    <property type="molecule type" value="Genomic_DNA"/>
</dbReference>
<keyword evidence="1" id="KW-0175">Coiled coil</keyword>
<evidence type="ECO:0000256" key="1">
    <source>
        <dbReference type="SAM" id="Coils"/>
    </source>
</evidence>
<accession>A0ABD1EGG2</accession>
<protein>
    <recommendedName>
        <fullName evidence="4">Coiled-coil domain-containing protein 86</fullName>
    </recommendedName>
</protein>
<keyword evidence="3" id="KW-1185">Reference proteome</keyword>
<evidence type="ECO:0000313" key="3">
    <source>
        <dbReference type="Proteomes" id="UP001566132"/>
    </source>
</evidence>
<dbReference type="AlphaFoldDB" id="A0ABD1EGG2"/>
<dbReference type="Proteomes" id="UP001566132">
    <property type="component" value="Unassembled WGS sequence"/>
</dbReference>